<feature type="region of interest" description="Disordered" evidence="1">
    <location>
        <begin position="1"/>
        <end position="37"/>
    </location>
</feature>
<keyword evidence="4" id="KW-1185">Reference proteome</keyword>
<evidence type="ECO:0000313" key="2">
    <source>
        <dbReference type="EMBL" id="CAI4011527.1"/>
    </source>
</evidence>
<accession>A0A9P1DJY3</accession>
<sequence>MAVETNGLIPGLREPSKRKGLRARELDFHSSTQRAPLPEYKPMFDEHLQHLWVNPRIRHVMQTAGFLDNDGKPVDVDAHRRKLFVIEQELAQADAVERHRAREKERKREEMIILAKRHEVHQHRIHAVQAIREGRRKRREAQVELSKSTGSLPVGLGAVVVAATQGNHFWPLFSIMARHCFPKKTAEVEPAFLSTAIFHTMKGYSIKYRRRHQTTSASALVIVRQSFLEDLTDFLCICS</sequence>
<name>A0A9P1DJY3_9DINO</name>
<reference evidence="2" key="1">
    <citation type="submission" date="2022-10" db="EMBL/GenBank/DDBJ databases">
        <authorList>
            <person name="Chen Y."/>
            <person name="Dougan E. K."/>
            <person name="Chan C."/>
            <person name="Rhodes N."/>
            <person name="Thang M."/>
        </authorList>
    </citation>
    <scope>NUCLEOTIDE SEQUENCE</scope>
</reference>
<evidence type="ECO:0000256" key="1">
    <source>
        <dbReference type="SAM" id="MobiDB-lite"/>
    </source>
</evidence>
<dbReference type="AlphaFoldDB" id="A0A9P1DJY3"/>
<comment type="caution">
    <text evidence="2">The sequence shown here is derived from an EMBL/GenBank/DDBJ whole genome shotgun (WGS) entry which is preliminary data.</text>
</comment>
<reference evidence="3" key="2">
    <citation type="submission" date="2024-04" db="EMBL/GenBank/DDBJ databases">
        <authorList>
            <person name="Chen Y."/>
            <person name="Shah S."/>
            <person name="Dougan E. K."/>
            <person name="Thang M."/>
            <person name="Chan C."/>
        </authorList>
    </citation>
    <scope>NUCLEOTIDE SEQUENCE [LARGE SCALE GENOMIC DNA]</scope>
</reference>
<evidence type="ECO:0000313" key="4">
    <source>
        <dbReference type="Proteomes" id="UP001152797"/>
    </source>
</evidence>
<dbReference type="EMBL" id="CAMXCT030005135">
    <property type="protein sequence ID" value="CAL4798839.1"/>
    <property type="molecule type" value="Genomic_DNA"/>
</dbReference>
<proteinExistence type="predicted"/>
<organism evidence="2">
    <name type="scientific">Cladocopium goreaui</name>
    <dbReference type="NCBI Taxonomy" id="2562237"/>
    <lineage>
        <taxon>Eukaryota</taxon>
        <taxon>Sar</taxon>
        <taxon>Alveolata</taxon>
        <taxon>Dinophyceae</taxon>
        <taxon>Suessiales</taxon>
        <taxon>Symbiodiniaceae</taxon>
        <taxon>Cladocopium</taxon>
    </lineage>
</organism>
<dbReference type="EMBL" id="CAMXCT020005135">
    <property type="protein sequence ID" value="CAL1164902.1"/>
    <property type="molecule type" value="Genomic_DNA"/>
</dbReference>
<dbReference type="OrthoDB" id="120976at2759"/>
<gene>
    <name evidence="2" type="ORF">C1SCF055_LOCUS36679</name>
</gene>
<protein>
    <submittedName>
        <fullName evidence="2">Uncharacterized protein</fullName>
    </submittedName>
</protein>
<dbReference type="Proteomes" id="UP001152797">
    <property type="component" value="Unassembled WGS sequence"/>
</dbReference>
<evidence type="ECO:0000313" key="3">
    <source>
        <dbReference type="EMBL" id="CAL1164902.1"/>
    </source>
</evidence>
<dbReference type="EMBL" id="CAMXCT010005135">
    <property type="protein sequence ID" value="CAI4011527.1"/>
    <property type="molecule type" value="Genomic_DNA"/>
</dbReference>
<feature type="compositionally biased region" description="Basic and acidic residues" evidence="1">
    <location>
        <begin position="14"/>
        <end position="28"/>
    </location>
</feature>